<dbReference type="EMBL" id="JXZB01000004">
    <property type="protein sequence ID" value="KIQ62437.1"/>
    <property type="molecule type" value="Genomic_DNA"/>
</dbReference>
<dbReference type="PATRIC" id="fig|2064.6.peg.5470"/>
<dbReference type="EMBL" id="JXZB01000007">
    <property type="protein sequence ID" value="KIQ61486.1"/>
    <property type="molecule type" value="Genomic_DNA"/>
</dbReference>
<organism evidence="2 3">
    <name type="scientific">Kitasatospora griseola</name>
    <name type="common">Streptomyces griseolosporeus</name>
    <dbReference type="NCBI Taxonomy" id="2064"/>
    <lineage>
        <taxon>Bacteria</taxon>
        <taxon>Bacillati</taxon>
        <taxon>Actinomycetota</taxon>
        <taxon>Actinomycetes</taxon>
        <taxon>Kitasatosporales</taxon>
        <taxon>Streptomycetaceae</taxon>
        <taxon>Kitasatospora</taxon>
    </lineage>
</organism>
<gene>
    <name evidence="2" type="ORF">TR51_25715</name>
    <name evidence="1" type="ORF">TR51_35550</name>
</gene>
<accession>A0A0D0PPQ8</accession>
<name>A0A0D0PPQ8_KITGR</name>
<evidence type="ECO:0000313" key="2">
    <source>
        <dbReference type="EMBL" id="KIQ62437.1"/>
    </source>
</evidence>
<dbReference type="Proteomes" id="UP000032066">
    <property type="component" value="Unassembled WGS sequence"/>
</dbReference>
<evidence type="ECO:0000313" key="3">
    <source>
        <dbReference type="Proteomes" id="UP000032066"/>
    </source>
</evidence>
<comment type="caution">
    <text evidence="2">The sequence shown here is derived from an EMBL/GenBank/DDBJ whole genome shotgun (WGS) entry which is preliminary data.</text>
</comment>
<protein>
    <submittedName>
        <fullName evidence="2">Uncharacterized protein</fullName>
    </submittedName>
</protein>
<reference evidence="2 3" key="1">
    <citation type="submission" date="2015-02" db="EMBL/GenBank/DDBJ databases">
        <title>Draft genome sequence of Kitasatospora griseola MF730-N6, a bafilomycin, terpentecin and satosporin producer.</title>
        <authorList>
            <person name="Arens J.C."/>
            <person name="Haltli B."/>
            <person name="Kerr R.G."/>
        </authorList>
    </citation>
    <scope>NUCLEOTIDE SEQUENCE [LARGE SCALE GENOMIC DNA]</scope>
    <source>
        <strain evidence="2 3">MF730-N6</strain>
    </source>
</reference>
<keyword evidence="3" id="KW-1185">Reference proteome</keyword>
<proteinExistence type="predicted"/>
<dbReference type="STRING" id="2064.TR51_25715"/>
<evidence type="ECO:0000313" key="1">
    <source>
        <dbReference type="EMBL" id="KIQ61486.1"/>
    </source>
</evidence>
<dbReference type="AlphaFoldDB" id="A0A0D0PPQ8"/>
<sequence length="60" mass="6658">MKPATTGDMYVAIAERHKGPWWEAFGGVLDADGMIVFPGGPYVRCAEHGTDCEFWEWVAP</sequence>